<dbReference type="SUPFAM" id="SSF82784">
    <property type="entry name" value="OsmC-like"/>
    <property type="match status" value="1"/>
</dbReference>
<dbReference type="Proteomes" id="UP000190102">
    <property type="component" value="Unassembled WGS sequence"/>
</dbReference>
<dbReference type="InterPro" id="IPR003718">
    <property type="entry name" value="OsmC/Ohr_fam"/>
</dbReference>
<evidence type="ECO:0000313" key="1">
    <source>
        <dbReference type="EMBL" id="SJZ35563.1"/>
    </source>
</evidence>
<dbReference type="OrthoDB" id="290036at2"/>
<gene>
    <name evidence="1" type="ORF">SAMN02745119_00204</name>
</gene>
<keyword evidence="2" id="KW-1185">Reference proteome</keyword>
<dbReference type="PANTHER" id="PTHR39624:SF2">
    <property type="entry name" value="OSMC-LIKE PROTEIN"/>
    <property type="match status" value="1"/>
</dbReference>
<dbReference type="PANTHER" id="PTHR39624">
    <property type="entry name" value="PROTEIN INVOLVED IN RIMO-MEDIATED BETA-METHYLTHIOLATION OF RIBOSOMAL PROTEIN S12 YCAO"/>
    <property type="match status" value="1"/>
</dbReference>
<dbReference type="AlphaFoldDB" id="A0A1T4JZG8"/>
<reference evidence="2" key="1">
    <citation type="submission" date="2017-02" db="EMBL/GenBank/DDBJ databases">
        <authorList>
            <person name="Varghese N."/>
            <person name="Submissions S."/>
        </authorList>
    </citation>
    <scope>NUCLEOTIDE SEQUENCE [LARGE SCALE GENOMIC DNA]</scope>
    <source>
        <strain evidence="2">ATCC BAA-34</strain>
    </source>
</reference>
<evidence type="ECO:0000313" key="2">
    <source>
        <dbReference type="Proteomes" id="UP000190102"/>
    </source>
</evidence>
<dbReference type="RefSeq" id="WP_078788521.1">
    <property type="nucleotide sequence ID" value="NZ_FUWR01000001.1"/>
</dbReference>
<accession>A0A1T4JZG8</accession>
<dbReference type="STRING" id="115783.SAMN02745119_00204"/>
<dbReference type="InterPro" id="IPR036102">
    <property type="entry name" value="OsmC/Ohrsf"/>
</dbReference>
<sequence length="135" mass="14792">MKIDISFEGGQKVAANFPDGLQMLTDQPGADGNPGAAPSPFAYFLGSIGTCAGIYVLEFCNARKIPTEKVSLTQNIEFELDPQGKRRLSKVSMTINLPPEFPERYQKAIVKAAELCSVKKAIMHPPEFVVDYQVL</sequence>
<dbReference type="Gene3D" id="3.30.300.20">
    <property type="match status" value="1"/>
</dbReference>
<organism evidence="1 2">
    <name type="scientific">Trichlorobacter thiogenes</name>
    <dbReference type="NCBI Taxonomy" id="115783"/>
    <lineage>
        <taxon>Bacteria</taxon>
        <taxon>Pseudomonadati</taxon>
        <taxon>Thermodesulfobacteriota</taxon>
        <taxon>Desulfuromonadia</taxon>
        <taxon>Geobacterales</taxon>
        <taxon>Geobacteraceae</taxon>
        <taxon>Trichlorobacter</taxon>
    </lineage>
</organism>
<name>A0A1T4JZG8_9BACT</name>
<dbReference type="Pfam" id="PF02566">
    <property type="entry name" value="OsmC"/>
    <property type="match status" value="1"/>
</dbReference>
<protein>
    <submittedName>
        <fullName evidence="1">Uncharacterized OsmC-related protein</fullName>
    </submittedName>
</protein>
<proteinExistence type="predicted"/>
<dbReference type="EMBL" id="FUWR01000001">
    <property type="protein sequence ID" value="SJZ35563.1"/>
    <property type="molecule type" value="Genomic_DNA"/>
</dbReference>
<dbReference type="InterPro" id="IPR015946">
    <property type="entry name" value="KH_dom-like_a/b"/>
</dbReference>